<protein>
    <submittedName>
        <fullName evidence="1">Uncharacterized protein</fullName>
    </submittedName>
</protein>
<sequence>MVLSLLLALLGQELKQKDMEPKQGEAAVIVAGIAEAWKYAMPVYALYLITLVGKESRP</sequence>
<proteinExistence type="predicted"/>
<gene>
    <name evidence="3" type="ORF">MM415A00110_0006</name>
    <name evidence="2" type="ORF">MM415B00633_0019</name>
    <name evidence="1" type="ORF">TM448A00090_0070</name>
</gene>
<dbReference type="AlphaFoldDB" id="A0A6H1Z9M6"/>
<evidence type="ECO:0000313" key="1">
    <source>
        <dbReference type="EMBL" id="QJA44238.1"/>
    </source>
</evidence>
<evidence type="ECO:0000313" key="2">
    <source>
        <dbReference type="EMBL" id="QJA63335.1"/>
    </source>
</evidence>
<evidence type="ECO:0000313" key="3">
    <source>
        <dbReference type="EMBL" id="QJI04685.1"/>
    </source>
</evidence>
<dbReference type="EMBL" id="MT145189">
    <property type="protein sequence ID" value="QJI04685.1"/>
    <property type="molecule type" value="Genomic_DNA"/>
</dbReference>
<dbReference type="EMBL" id="MT141495">
    <property type="protein sequence ID" value="QJA63335.1"/>
    <property type="molecule type" value="Genomic_DNA"/>
</dbReference>
<reference evidence="1" key="1">
    <citation type="submission" date="2020-03" db="EMBL/GenBank/DDBJ databases">
        <title>The deep terrestrial virosphere.</title>
        <authorList>
            <person name="Holmfeldt K."/>
            <person name="Nilsson E."/>
            <person name="Simone D."/>
            <person name="Lopez-Fernandez M."/>
            <person name="Wu X."/>
            <person name="de Brujin I."/>
            <person name="Lundin D."/>
            <person name="Andersson A."/>
            <person name="Bertilsson S."/>
            <person name="Dopson M."/>
        </authorList>
    </citation>
    <scope>NUCLEOTIDE SEQUENCE</scope>
    <source>
        <strain evidence="3">MM415A00110</strain>
        <strain evidence="2">MM415B00633</strain>
        <strain evidence="1">TM448A00090</strain>
    </source>
</reference>
<name>A0A6H1Z9M6_9ZZZZ</name>
<dbReference type="EMBL" id="MT143974">
    <property type="protein sequence ID" value="QJA44238.1"/>
    <property type="molecule type" value="Genomic_DNA"/>
</dbReference>
<organism evidence="1">
    <name type="scientific">viral metagenome</name>
    <dbReference type="NCBI Taxonomy" id="1070528"/>
    <lineage>
        <taxon>unclassified sequences</taxon>
        <taxon>metagenomes</taxon>
        <taxon>organismal metagenomes</taxon>
    </lineage>
</organism>
<accession>A0A6H1Z9M6</accession>